<dbReference type="InterPro" id="IPR029063">
    <property type="entry name" value="SAM-dependent_MTases_sf"/>
</dbReference>
<keyword evidence="8" id="KW-0175">Coiled coil</keyword>
<organism evidence="11">
    <name type="scientific">Woronichinia naegeliana WA131</name>
    <dbReference type="NCBI Taxonomy" id="2824559"/>
    <lineage>
        <taxon>Bacteria</taxon>
        <taxon>Bacillati</taxon>
        <taxon>Cyanobacteriota</taxon>
        <taxon>Cyanophyceae</taxon>
        <taxon>Synechococcales</taxon>
        <taxon>Coelosphaeriaceae</taxon>
        <taxon>Woronichinia</taxon>
    </lineage>
</organism>
<comment type="catalytic activity">
    <reaction evidence="7">
        <text>a 2'-deoxyadenosine in DNA + S-adenosyl-L-methionine = an N(6)-methyl-2'-deoxyadenosine in DNA + S-adenosyl-L-homocysteine + H(+)</text>
        <dbReference type="Rhea" id="RHEA:15197"/>
        <dbReference type="Rhea" id="RHEA-COMP:12418"/>
        <dbReference type="Rhea" id="RHEA-COMP:12419"/>
        <dbReference type="ChEBI" id="CHEBI:15378"/>
        <dbReference type="ChEBI" id="CHEBI:57856"/>
        <dbReference type="ChEBI" id="CHEBI:59789"/>
        <dbReference type="ChEBI" id="CHEBI:90615"/>
        <dbReference type="ChEBI" id="CHEBI:90616"/>
        <dbReference type="EC" id="2.1.1.72"/>
    </reaction>
</comment>
<keyword evidence="4" id="KW-0949">S-adenosyl-L-methionine</keyword>
<evidence type="ECO:0000256" key="3">
    <source>
        <dbReference type="ARBA" id="ARBA00022679"/>
    </source>
</evidence>
<keyword evidence="3" id="KW-0808">Transferase</keyword>
<evidence type="ECO:0000259" key="9">
    <source>
        <dbReference type="Pfam" id="PF07669"/>
    </source>
</evidence>
<dbReference type="AlphaFoldDB" id="A0A977PU95"/>
<dbReference type="InterPro" id="IPR011639">
    <property type="entry name" value="MethylTrfase_TaqI-like_dom"/>
</dbReference>
<dbReference type="GO" id="GO:0009307">
    <property type="term" value="P:DNA restriction-modification system"/>
    <property type="evidence" value="ECO:0007669"/>
    <property type="project" value="UniProtKB-KW"/>
</dbReference>
<sequence>MFADPVQKSAAYSEQNNESVFYRQVVAIAEAKYWERPLSKVSSNDQRDYYKNTNPSFQIASYLIGTGVNWGILTNGREWRLYYRLASSTATEFYPIDLVELLESDDLARFKYFWLFFRREAFEADSQGKNFLERVREGSATYATRVGNELKSLVFEQIFSQLAGGFVAQITQPGQAVKASLVYEATLSFLYKLLFLFYAEARNLLPMDRDYRSYSLITLAQEIAIKIDQKRAFSSKSFIYQKLIELFKTIDQGDTSLGVPRYNGGLFHFEGSLSSNQPNHFLLSYQLSDTILAPVIDKLARFEGQAIDYSFLGVRQLGSIYEGLLEYRLIIDDAETGQVHLENDKGDRKASGSYYTPDYIVKYIVSHTLKPILTEREQQFKVLMGEIEQLQQQRNNKKLSLETLNSLSKTLAVLERQAQTILLDIKVCDPAMGSGHFLVEAVDFLTDELIQILNRYPDYNPILKMLDQMRQSIIDNLRSQGIQLDPSRLEPTQLLQRVVMKRCIYGVDLNSMAVELAKVSLWLHSFTIGAPLSFLDHHLRCGNSLIGTTAREAELAMSQEKNGNTVQFNLLTGPFVGLLRAAEIMRGVSVLSDATFAEVEQSERLFKQFDAAAKPFKQLLDIYVSQFFGVKQAKNLLERLGTALINPDLASMKEADLTVLEDSHRLYEEKHFFHWDLEFPEVFVDLENANWAENPGFDAVISNPPYVDIKGLEKGMVDYLFERYSNMQLRINIFAAFLESCFPPITSKLGKCGFIIPSSFLTQVSYSKIRQSILKNKWIKSIVRLPNELFGEKMGEVKVDTCLILIYPQPSNESNVLTTDILIYDSFERIDAISSDSASSYLNIEQGNWLNSNDFTITIVNQSEFSLTRKIEDCSNDLQNYCEFCLGITPYDKYRGHTDEEIKKQIFHATTKIDSTYKKLLVSGDVKRYEVQWNGEKWIKYGTWLAASRESRFFKDERILVQQIIDWSSLRIFVSYTNEELYNTQNQFNLLAHEGINLKFILSILASQLISFYHRKTFLDAALQRFQKVLIKDAKLLPIRKINFTTKSDRRQRGLENLINLYQTYQTNFDLVPILSQCQQHLNQQPEEADIIHDFLAYLAEQMIALNQQKQTEIKGFLEWLESLIGCPIANLKNKSKIQNYLGDYSKQMTLDPALDLDGLISILNQNKKLIKIDPSSRQDHTRIKTEYQASLNILIPLKTQLKNCDRLIDEIVYQLYGLTTEEKAIIENSLAK</sequence>
<dbReference type="KEGG" id="wna:KA717_20200"/>
<dbReference type="EMBL" id="CP073041">
    <property type="protein sequence ID" value="UXE58405.1"/>
    <property type="molecule type" value="Genomic_DNA"/>
</dbReference>
<evidence type="ECO:0000256" key="2">
    <source>
        <dbReference type="ARBA" id="ARBA00022603"/>
    </source>
</evidence>
<protein>
    <recommendedName>
        <fullName evidence="1">site-specific DNA-methyltransferase (adenine-specific)</fullName>
        <ecNumber evidence="1">2.1.1.72</ecNumber>
    </recommendedName>
</protein>
<feature type="domain" description="Type II methyltransferase M.TaqI-like" evidence="9">
    <location>
        <begin position="503"/>
        <end position="788"/>
    </location>
</feature>
<dbReference type="Gene3D" id="3.40.50.150">
    <property type="entry name" value="Vaccinia Virus protein VP39"/>
    <property type="match status" value="1"/>
</dbReference>
<dbReference type="GO" id="GO:0032259">
    <property type="term" value="P:methylation"/>
    <property type="evidence" value="ECO:0007669"/>
    <property type="project" value="UniProtKB-KW"/>
</dbReference>
<dbReference type="InterPro" id="IPR002052">
    <property type="entry name" value="DNA_methylase_N6_adenine_CS"/>
</dbReference>
<gene>
    <name evidence="11" type="ORF">KA717_20200</name>
</gene>
<feature type="domain" description="TaqI-like C-terminal specificity" evidence="10">
    <location>
        <begin position="923"/>
        <end position="1039"/>
    </location>
</feature>
<dbReference type="InterPro" id="IPR050953">
    <property type="entry name" value="N4_N6_ade-DNA_methylase"/>
</dbReference>
<name>A0A977PU95_9CYAN</name>
<keyword evidence="6" id="KW-0238">DNA-binding</keyword>
<evidence type="ECO:0000313" key="11">
    <source>
        <dbReference type="EMBL" id="UXE58405.1"/>
    </source>
</evidence>
<reference evidence="11" key="1">
    <citation type="submission" date="2021-04" db="EMBL/GenBank/DDBJ databases">
        <title>Genome sequence of Woronichinia naegeliana from Washington state freshwater lake bloom.</title>
        <authorList>
            <person name="Dreher T.W."/>
        </authorList>
    </citation>
    <scope>NUCLEOTIDE SEQUENCE</scope>
    <source>
        <strain evidence="11">WA131</strain>
    </source>
</reference>
<evidence type="ECO:0000256" key="5">
    <source>
        <dbReference type="ARBA" id="ARBA00022747"/>
    </source>
</evidence>
<dbReference type="InterPro" id="IPR025931">
    <property type="entry name" value="TaqI_C"/>
</dbReference>
<keyword evidence="2 11" id="KW-0489">Methyltransferase</keyword>
<evidence type="ECO:0000256" key="8">
    <source>
        <dbReference type="SAM" id="Coils"/>
    </source>
</evidence>
<dbReference type="SUPFAM" id="SSF53335">
    <property type="entry name" value="S-adenosyl-L-methionine-dependent methyltransferases"/>
    <property type="match status" value="1"/>
</dbReference>
<evidence type="ECO:0000256" key="6">
    <source>
        <dbReference type="ARBA" id="ARBA00023125"/>
    </source>
</evidence>
<dbReference type="GO" id="GO:0003677">
    <property type="term" value="F:DNA binding"/>
    <property type="evidence" value="ECO:0007669"/>
    <property type="project" value="UniProtKB-KW"/>
</dbReference>
<dbReference type="Pfam" id="PF07669">
    <property type="entry name" value="Eco57I"/>
    <property type="match status" value="1"/>
</dbReference>
<evidence type="ECO:0000259" key="10">
    <source>
        <dbReference type="Pfam" id="PF12950"/>
    </source>
</evidence>
<dbReference type="EC" id="2.1.1.72" evidence="1"/>
<evidence type="ECO:0000256" key="7">
    <source>
        <dbReference type="ARBA" id="ARBA00047942"/>
    </source>
</evidence>
<feature type="coiled-coil region" evidence="8">
    <location>
        <begin position="373"/>
        <end position="407"/>
    </location>
</feature>
<keyword evidence="5" id="KW-0680">Restriction system</keyword>
<proteinExistence type="predicted"/>
<evidence type="ECO:0000256" key="1">
    <source>
        <dbReference type="ARBA" id="ARBA00011900"/>
    </source>
</evidence>
<dbReference type="PANTHER" id="PTHR33841">
    <property type="entry name" value="DNA METHYLTRANSFERASE YEEA-RELATED"/>
    <property type="match status" value="1"/>
</dbReference>
<accession>A0A977PU95</accession>
<dbReference type="Pfam" id="PF12950">
    <property type="entry name" value="TaqI_C"/>
    <property type="match status" value="1"/>
</dbReference>
<dbReference type="PANTHER" id="PTHR33841:SF1">
    <property type="entry name" value="DNA METHYLTRANSFERASE A"/>
    <property type="match status" value="1"/>
</dbReference>
<dbReference type="Proteomes" id="UP001065613">
    <property type="component" value="Chromosome"/>
</dbReference>
<dbReference type="GO" id="GO:0009007">
    <property type="term" value="F:site-specific DNA-methyltransferase (adenine-specific) activity"/>
    <property type="evidence" value="ECO:0007669"/>
    <property type="project" value="UniProtKB-EC"/>
</dbReference>
<dbReference type="PROSITE" id="PS00092">
    <property type="entry name" value="N6_MTASE"/>
    <property type="match status" value="1"/>
</dbReference>
<evidence type="ECO:0000256" key="4">
    <source>
        <dbReference type="ARBA" id="ARBA00022691"/>
    </source>
</evidence>